<dbReference type="Gene3D" id="3.40.50.150">
    <property type="entry name" value="Vaccinia Virus protein VP39"/>
    <property type="match status" value="1"/>
</dbReference>
<reference evidence="1" key="2">
    <citation type="submission" date="2022-09" db="EMBL/GenBank/DDBJ databases">
        <authorList>
            <person name="Sun Q."/>
            <person name="Ohkuma M."/>
        </authorList>
    </citation>
    <scope>NUCLEOTIDE SEQUENCE</scope>
    <source>
        <strain evidence="1">JCM 13583</strain>
    </source>
</reference>
<evidence type="ECO:0000313" key="2">
    <source>
        <dbReference type="Proteomes" id="UP000632195"/>
    </source>
</evidence>
<accession>A0AA37BS47</accession>
<dbReference type="PANTHER" id="PTHR40036:SF1">
    <property type="entry name" value="MACROCIN O-METHYLTRANSFERASE"/>
    <property type="match status" value="1"/>
</dbReference>
<dbReference type="Pfam" id="PF05711">
    <property type="entry name" value="TylF"/>
    <property type="match status" value="1"/>
</dbReference>
<protein>
    <recommendedName>
        <fullName evidence="3">Macrocin O-methyltransferase</fullName>
    </recommendedName>
</protein>
<comment type="caution">
    <text evidence="1">The sequence shown here is derived from an EMBL/GenBank/DDBJ whole genome shotgun (WGS) entry which is preliminary data.</text>
</comment>
<proteinExistence type="predicted"/>
<sequence length="228" mass="27048">MSIYQSIQRISPILWWKHSFTIENLNLNPLLKKFFDENKNCPSFNDRHEHFKYINDKVIKEDPIDYLEFGVYKGDSIREWSSLNKNPVSRFYGFDSFEGLPEDWTYTMRRGEFNLNGNIPHIDDSRVKMVKGLFQNTLRPFLKSFRRIQRIVVHLDADLFSSTLYVLTSLDPFLEKGDVLMFDEFSAPTGEFKAFIDYKTAFYREFKMVSKVPFNGWLANQVAFLIEK</sequence>
<dbReference type="RefSeq" id="WP_188681532.1">
    <property type="nucleotide sequence ID" value="NZ_BMNY01000002.1"/>
</dbReference>
<dbReference type="InterPro" id="IPR029063">
    <property type="entry name" value="SAM-dependent_MTases_sf"/>
</dbReference>
<dbReference type="Proteomes" id="UP000632195">
    <property type="component" value="Unassembled WGS sequence"/>
</dbReference>
<dbReference type="InterPro" id="IPR008884">
    <property type="entry name" value="TylF_MeTrfase"/>
</dbReference>
<dbReference type="PANTHER" id="PTHR40036">
    <property type="entry name" value="MACROCIN O-METHYLTRANSFERASE"/>
    <property type="match status" value="1"/>
</dbReference>
<dbReference type="AlphaFoldDB" id="A0AA37BS47"/>
<gene>
    <name evidence="1" type="ORF">GCM10007108_14140</name>
</gene>
<keyword evidence="2" id="KW-1185">Reference proteome</keyword>
<dbReference type="EMBL" id="BMNY01000002">
    <property type="protein sequence ID" value="GGM77184.1"/>
    <property type="molecule type" value="Genomic_DNA"/>
</dbReference>
<evidence type="ECO:0000313" key="1">
    <source>
        <dbReference type="EMBL" id="GGM77184.1"/>
    </source>
</evidence>
<organism evidence="1 2">
    <name type="scientific">Thermogymnomonas acidicola</name>
    <dbReference type="NCBI Taxonomy" id="399579"/>
    <lineage>
        <taxon>Archaea</taxon>
        <taxon>Methanobacteriati</taxon>
        <taxon>Thermoplasmatota</taxon>
        <taxon>Thermoplasmata</taxon>
        <taxon>Thermoplasmatales</taxon>
        <taxon>Thermogymnomonas</taxon>
    </lineage>
</organism>
<reference evidence="1" key="1">
    <citation type="journal article" date="2014" name="Int. J. Syst. Evol. Microbiol.">
        <title>Complete genome sequence of Corynebacterium casei LMG S-19264T (=DSM 44701T), isolated from a smear-ripened cheese.</title>
        <authorList>
            <consortium name="US DOE Joint Genome Institute (JGI-PGF)"/>
            <person name="Walter F."/>
            <person name="Albersmeier A."/>
            <person name="Kalinowski J."/>
            <person name="Ruckert C."/>
        </authorList>
    </citation>
    <scope>NUCLEOTIDE SEQUENCE</scope>
    <source>
        <strain evidence="1">JCM 13583</strain>
    </source>
</reference>
<dbReference type="SUPFAM" id="SSF53335">
    <property type="entry name" value="S-adenosyl-L-methionine-dependent methyltransferases"/>
    <property type="match status" value="1"/>
</dbReference>
<name>A0AA37BS47_9ARCH</name>
<evidence type="ECO:0008006" key="3">
    <source>
        <dbReference type="Google" id="ProtNLM"/>
    </source>
</evidence>